<feature type="transmembrane region" description="Helical" evidence="2">
    <location>
        <begin position="138"/>
        <end position="164"/>
    </location>
</feature>
<reference evidence="3 4" key="1">
    <citation type="submission" date="2016-04" db="EMBL/GenBank/DDBJ databases">
        <title>A degradative enzymes factory behind the ericoid mycorrhizal symbiosis.</title>
        <authorList>
            <consortium name="DOE Joint Genome Institute"/>
            <person name="Martino E."/>
            <person name="Morin E."/>
            <person name="Grelet G."/>
            <person name="Kuo A."/>
            <person name="Kohler A."/>
            <person name="Daghino S."/>
            <person name="Barry K."/>
            <person name="Choi C."/>
            <person name="Cichocki N."/>
            <person name="Clum A."/>
            <person name="Copeland A."/>
            <person name="Hainaut M."/>
            <person name="Haridas S."/>
            <person name="Labutti K."/>
            <person name="Lindquist E."/>
            <person name="Lipzen A."/>
            <person name="Khouja H.-R."/>
            <person name="Murat C."/>
            <person name="Ohm R."/>
            <person name="Olson A."/>
            <person name="Spatafora J."/>
            <person name="Veneault-Fourrey C."/>
            <person name="Henrissat B."/>
            <person name="Grigoriev I."/>
            <person name="Martin F."/>
            <person name="Perotto S."/>
        </authorList>
    </citation>
    <scope>NUCLEOTIDE SEQUENCE [LARGE SCALE GENOMIC DNA]</scope>
    <source>
        <strain evidence="3 4">F</strain>
    </source>
</reference>
<evidence type="ECO:0000313" key="4">
    <source>
        <dbReference type="Proteomes" id="UP000235786"/>
    </source>
</evidence>
<feature type="transmembrane region" description="Helical" evidence="2">
    <location>
        <begin position="95"/>
        <end position="118"/>
    </location>
</feature>
<feature type="transmembrane region" description="Helical" evidence="2">
    <location>
        <begin position="222"/>
        <end position="242"/>
    </location>
</feature>
<evidence type="ECO:0000256" key="1">
    <source>
        <dbReference type="SAM" id="MobiDB-lite"/>
    </source>
</evidence>
<feature type="transmembrane region" description="Helical" evidence="2">
    <location>
        <begin position="176"/>
        <end position="201"/>
    </location>
</feature>
<sequence length="441" mass="49075">MAAQIETMKRVGRGPFAPPDAILGGIPTTKLDVPISAVFLVLFLIGAATHMTIYNMNSKRGHKFILSDLFFDFCMVRTVTTTMRIVWAFKPANNSVVLAAEIFENAGVSVIFAINLVLTQRILRAIHPKIFWHPAVSLFFTFLVASVPFFIIFNIAVLTASFFVVTAEGAKITKDLLFLGASWNLFLCVFPLITLSTFAVFPSPTPIEKFGIGRFRTKIVMLVYSAATLFIGAIVRLIAAAQSHPINMPGQVDTKPIFYLTGFMLEIFVVVLFAAARFDLRFHIPNGCTGPGQYSAPKDDDKEELFQDVDVKMRISYGSAREFSQTNNNANYNGNNGYYGNINGLPISPRRWQDVAPDRTNATREQVRQAIDDLRLNFELVGHPIDSGDSELLVYAFRVRKRSVSSGSEEMEMGMGPRRPPRSSTWMGQERSPVGAEDEML</sequence>
<protein>
    <submittedName>
        <fullName evidence="3">Uncharacterized protein</fullName>
    </submittedName>
</protein>
<evidence type="ECO:0000256" key="2">
    <source>
        <dbReference type="SAM" id="Phobius"/>
    </source>
</evidence>
<name>A0A2J6R8I1_HYAVF</name>
<evidence type="ECO:0000313" key="3">
    <source>
        <dbReference type="EMBL" id="PMD34834.1"/>
    </source>
</evidence>
<keyword evidence="4" id="KW-1185">Reference proteome</keyword>
<dbReference type="PANTHER" id="PTHR35184">
    <property type="entry name" value="YALI0C10208P"/>
    <property type="match status" value="1"/>
</dbReference>
<accession>A0A2J6R8I1</accession>
<keyword evidence="2" id="KW-0472">Membrane</keyword>
<dbReference type="Pfam" id="PF11309">
    <property type="entry name" value="DUF3112"/>
    <property type="match status" value="1"/>
</dbReference>
<dbReference type="InterPro" id="IPR021460">
    <property type="entry name" value="DUF3112"/>
</dbReference>
<gene>
    <name evidence="3" type="ORF">L207DRAFT_467640</name>
</gene>
<dbReference type="STRING" id="1149755.A0A2J6R8I1"/>
<dbReference type="OrthoDB" id="3357002at2759"/>
<keyword evidence="2" id="KW-0812">Transmembrane</keyword>
<feature type="transmembrane region" description="Helical" evidence="2">
    <location>
        <begin position="257"/>
        <end position="276"/>
    </location>
</feature>
<proteinExistence type="predicted"/>
<dbReference type="Proteomes" id="UP000235786">
    <property type="component" value="Unassembled WGS sequence"/>
</dbReference>
<feature type="region of interest" description="Disordered" evidence="1">
    <location>
        <begin position="406"/>
        <end position="441"/>
    </location>
</feature>
<dbReference type="AlphaFoldDB" id="A0A2J6R8I1"/>
<dbReference type="PANTHER" id="PTHR35184:SF1">
    <property type="entry name" value="INTEGRAL MEMBRANE PROTEIN"/>
    <property type="match status" value="1"/>
</dbReference>
<keyword evidence="2" id="KW-1133">Transmembrane helix</keyword>
<feature type="transmembrane region" description="Helical" evidence="2">
    <location>
        <begin position="35"/>
        <end position="57"/>
    </location>
</feature>
<organism evidence="3 4">
    <name type="scientific">Hyaloscypha variabilis (strain UAMH 11265 / GT02V1 / F)</name>
    <name type="common">Meliniomyces variabilis</name>
    <dbReference type="NCBI Taxonomy" id="1149755"/>
    <lineage>
        <taxon>Eukaryota</taxon>
        <taxon>Fungi</taxon>
        <taxon>Dikarya</taxon>
        <taxon>Ascomycota</taxon>
        <taxon>Pezizomycotina</taxon>
        <taxon>Leotiomycetes</taxon>
        <taxon>Helotiales</taxon>
        <taxon>Hyaloscyphaceae</taxon>
        <taxon>Hyaloscypha</taxon>
        <taxon>Hyaloscypha variabilis</taxon>
    </lineage>
</organism>
<dbReference type="EMBL" id="KZ613953">
    <property type="protein sequence ID" value="PMD34834.1"/>
    <property type="molecule type" value="Genomic_DNA"/>
</dbReference>
<feature type="compositionally biased region" description="Low complexity" evidence="1">
    <location>
        <begin position="406"/>
        <end position="417"/>
    </location>
</feature>